<evidence type="ECO:0000259" key="3">
    <source>
        <dbReference type="Pfam" id="PF00501"/>
    </source>
</evidence>
<dbReference type="InterPro" id="IPR020845">
    <property type="entry name" value="AMP-binding_CS"/>
</dbReference>
<accession>A0A0B2AL38</accession>
<dbReference type="PANTHER" id="PTHR43201:SF5">
    <property type="entry name" value="MEDIUM-CHAIN ACYL-COA LIGASE ACSF2, MITOCHONDRIAL"/>
    <property type="match status" value="1"/>
</dbReference>
<proteinExistence type="inferred from homology"/>
<sequence length="513" mass="55798">MSVSWITDSVADPSKAADSEALALACGSEPAITYGELRAREMSFANALRRAGVGMGDRVALLLFNSTDFVAYYLAIARLGAISVRLNWRLTAAELSFQLDDSEASLLVFDSDFESAIGEIRGALRLDRLVERGETAAEWAMPEAQFLEGGTEEIAACGSLDDPVSLMYTSGTTGLPKGALWTHGNTLWFAAMQAMKWTMGPDTVTMSPGPMFHAGGLEVLTMAALFAHGTAVAFPSRGVRVPAIVDAIRVHQVNQAMFYSFMAEELSNLPDLRKLLPAGMKYINAGGDIYGDSMLRKLKGLLPEVKFVQQYGLTEGGAIVTVLDHEFTSDYPQSVGRPMPLAEVKVTDVEGVVVAADVLGEVWVRSPAVSVGYWRRPEANAEVFVDGWCRTGDLGSLNAAGFLTLKGRAKDMIRSGGENIYPAEIEKHILDFPGVVETAIIGVPDEKYGEVGCCYLEVDRAVDLEELKNSCIARFAKYKVPKYFLVVDELPRTSTGKVRKAVLKEYHYSDIRT</sequence>
<feature type="domain" description="AMP-dependent synthetase/ligase" evidence="3">
    <location>
        <begin position="20"/>
        <end position="374"/>
    </location>
</feature>
<dbReference type="Proteomes" id="UP000030982">
    <property type="component" value="Unassembled WGS sequence"/>
</dbReference>
<dbReference type="InterPro" id="IPR000873">
    <property type="entry name" value="AMP-dep_synth/lig_dom"/>
</dbReference>
<dbReference type="STRING" id="1338436.LK10_12815"/>
<comment type="similarity">
    <text evidence="1">Belongs to the ATP-dependent AMP-binding enzyme family.</text>
</comment>
<dbReference type="Pfam" id="PF00501">
    <property type="entry name" value="AMP-binding"/>
    <property type="match status" value="1"/>
</dbReference>
<protein>
    <recommendedName>
        <fullName evidence="7">AMP-dependent synthetase</fullName>
    </recommendedName>
</protein>
<dbReference type="GO" id="GO:0006631">
    <property type="term" value="P:fatty acid metabolic process"/>
    <property type="evidence" value="ECO:0007669"/>
    <property type="project" value="TreeGrafter"/>
</dbReference>
<dbReference type="Pfam" id="PF13193">
    <property type="entry name" value="AMP-binding_C"/>
    <property type="match status" value="1"/>
</dbReference>
<evidence type="ECO:0000259" key="4">
    <source>
        <dbReference type="Pfam" id="PF13193"/>
    </source>
</evidence>
<feature type="domain" description="AMP-binding enzyme C-terminal" evidence="4">
    <location>
        <begin position="424"/>
        <end position="497"/>
    </location>
</feature>
<name>A0A0B2AL38_9MICC</name>
<keyword evidence="2" id="KW-0436">Ligase</keyword>
<dbReference type="InterPro" id="IPR042099">
    <property type="entry name" value="ANL_N_sf"/>
</dbReference>
<organism evidence="5 6">
    <name type="scientific">Sinomonas humi</name>
    <dbReference type="NCBI Taxonomy" id="1338436"/>
    <lineage>
        <taxon>Bacteria</taxon>
        <taxon>Bacillati</taxon>
        <taxon>Actinomycetota</taxon>
        <taxon>Actinomycetes</taxon>
        <taxon>Micrococcales</taxon>
        <taxon>Micrococcaceae</taxon>
        <taxon>Sinomonas</taxon>
    </lineage>
</organism>
<dbReference type="Gene3D" id="3.30.300.30">
    <property type="match status" value="1"/>
</dbReference>
<reference evidence="5 6" key="1">
    <citation type="submission" date="2014-09" db="EMBL/GenBank/DDBJ databases">
        <title>Genome sequence of Sinomonas sp. MUSC 117.</title>
        <authorList>
            <person name="Lee L.-H."/>
        </authorList>
    </citation>
    <scope>NUCLEOTIDE SEQUENCE [LARGE SCALE GENOMIC DNA]</scope>
    <source>
        <strain evidence="5 6">MUSC 117</strain>
    </source>
</reference>
<evidence type="ECO:0000313" key="6">
    <source>
        <dbReference type="Proteomes" id="UP000030982"/>
    </source>
</evidence>
<evidence type="ECO:0000313" key="5">
    <source>
        <dbReference type="EMBL" id="KHL02487.1"/>
    </source>
</evidence>
<dbReference type="EMBL" id="JTDL01000123">
    <property type="protein sequence ID" value="KHL02487.1"/>
    <property type="molecule type" value="Genomic_DNA"/>
</dbReference>
<keyword evidence="6" id="KW-1185">Reference proteome</keyword>
<dbReference type="PANTHER" id="PTHR43201">
    <property type="entry name" value="ACYL-COA SYNTHETASE"/>
    <property type="match status" value="1"/>
</dbReference>
<dbReference type="Gene3D" id="3.40.50.12780">
    <property type="entry name" value="N-terminal domain of ligase-like"/>
    <property type="match status" value="1"/>
</dbReference>
<evidence type="ECO:0008006" key="7">
    <source>
        <dbReference type="Google" id="ProtNLM"/>
    </source>
</evidence>
<dbReference type="InterPro" id="IPR045851">
    <property type="entry name" value="AMP-bd_C_sf"/>
</dbReference>
<dbReference type="SUPFAM" id="SSF56801">
    <property type="entry name" value="Acetyl-CoA synthetase-like"/>
    <property type="match status" value="1"/>
</dbReference>
<evidence type="ECO:0000256" key="2">
    <source>
        <dbReference type="ARBA" id="ARBA00022598"/>
    </source>
</evidence>
<dbReference type="PROSITE" id="PS00455">
    <property type="entry name" value="AMP_BINDING"/>
    <property type="match status" value="1"/>
</dbReference>
<dbReference type="AlphaFoldDB" id="A0A0B2AL38"/>
<dbReference type="GO" id="GO:0031956">
    <property type="term" value="F:medium-chain fatty acid-CoA ligase activity"/>
    <property type="evidence" value="ECO:0007669"/>
    <property type="project" value="TreeGrafter"/>
</dbReference>
<comment type="caution">
    <text evidence="5">The sequence shown here is derived from an EMBL/GenBank/DDBJ whole genome shotgun (WGS) entry which is preliminary data.</text>
</comment>
<gene>
    <name evidence="5" type="ORF">LK10_12815</name>
</gene>
<dbReference type="InterPro" id="IPR025110">
    <property type="entry name" value="AMP-bd_C"/>
</dbReference>
<evidence type="ECO:0000256" key="1">
    <source>
        <dbReference type="ARBA" id="ARBA00006432"/>
    </source>
</evidence>